<organism evidence="1 2">
    <name type="scientific">Clitoria ternatea</name>
    <name type="common">Butterfly pea</name>
    <dbReference type="NCBI Taxonomy" id="43366"/>
    <lineage>
        <taxon>Eukaryota</taxon>
        <taxon>Viridiplantae</taxon>
        <taxon>Streptophyta</taxon>
        <taxon>Embryophyta</taxon>
        <taxon>Tracheophyta</taxon>
        <taxon>Spermatophyta</taxon>
        <taxon>Magnoliopsida</taxon>
        <taxon>eudicotyledons</taxon>
        <taxon>Gunneridae</taxon>
        <taxon>Pentapetalae</taxon>
        <taxon>rosids</taxon>
        <taxon>fabids</taxon>
        <taxon>Fabales</taxon>
        <taxon>Fabaceae</taxon>
        <taxon>Papilionoideae</taxon>
        <taxon>50 kb inversion clade</taxon>
        <taxon>NPAAA clade</taxon>
        <taxon>indigoferoid/millettioid clade</taxon>
        <taxon>Phaseoleae</taxon>
        <taxon>Clitoria</taxon>
    </lineage>
</organism>
<gene>
    <name evidence="1" type="ORF">RJT34_15803</name>
</gene>
<proteinExistence type="predicted"/>
<dbReference type="AlphaFoldDB" id="A0AAN9J643"/>
<evidence type="ECO:0000313" key="1">
    <source>
        <dbReference type="EMBL" id="KAK7292945.1"/>
    </source>
</evidence>
<comment type="caution">
    <text evidence="1">The sequence shown here is derived from an EMBL/GenBank/DDBJ whole genome shotgun (WGS) entry which is preliminary data.</text>
</comment>
<name>A0AAN9J643_CLITE</name>
<accession>A0AAN9J643</accession>
<keyword evidence="2" id="KW-1185">Reference proteome</keyword>
<dbReference type="EMBL" id="JAYKXN010000004">
    <property type="protein sequence ID" value="KAK7292945.1"/>
    <property type="molecule type" value="Genomic_DNA"/>
</dbReference>
<reference evidence="1 2" key="1">
    <citation type="submission" date="2024-01" db="EMBL/GenBank/DDBJ databases">
        <title>The genomes of 5 underutilized Papilionoideae crops provide insights into root nodulation and disease resistance.</title>
        <authorList>
            <person name="Yuan L."/>
        </authorList>
    </citation>
    <scope>NUCLEOTIDE SEQUENCE [LARGE SCALE GENOMIC DNA]</scope>
    <source>
        <strain evidence="1">LY-2023</strain>
        <tissue evidence="1">Leaf</tissue>
    </source>
</reference>
<evidence type="ECO:0000313" key="2">
    <source>
        <dbReference type="Proteomes" id="UP001359559"/>
    </source>
</evidence>
<dbReference type="Proteomes" id="UP001359559">
    <property type="component" value="Unassembled WGS sequence"/>
</dbReference>
<protein>
    <submittedName>
        <fullName evidence="1">Uncharacterized protein</fullName>
    </submittedName>
</protein>
<sequence>MRERNSMTLEVVAWKVDTVRWMLKVVVVLALGDDGDDKEEEMVEEDDTIIKKRRKERMRRDTYRVSYRIARVDTHKA</sequence>